<protein>
    <submittedName>
        <fullName evidence="13">Uncharacterized protein</fullName>
    </submittedName>
</protein>
<proteinExistence type="predicted"/>
<evidence type="ECO:0000256" key="9">
    <source>
        <dbReference type="PROSITE-ProRule" id="PRU01263"/>
    </source>
</evidence>
<feature type="binding site" evidence="9">
    <location>
        <position position="15"/>
    </location>
    <ligand>
        <name>Zn(2+)</name>
        <dbReference type="ChEBI" id="CHEBI:29105"/>
    </ligand>
</feature>
<keyword evidence="7" id="KW-0539">Nucleus</keyword>
<evidence type="ECO:0000256" key="7">
    <source>
        <dbReference type="ARBA" id="ARBA00023242"/>
    </source>
</evidence>
<dbReference type="Pfam" id="PF00096">
    <property type="entry name" value="zf-C2H2"/>
    <property type="match status" value="3"/>
</dbReference>
<dbReference type="SMART" id="SM00868">
    <property type="entry name" value="zf-AD"/>
    <property type="match status" value="2"/>
</dbReference>
<feature type="binding site" evidence="9">
    <location>
        <position position="18"/>
    </location>
    <ligand>
        <name>Zn(2+)</name>
        <dbReference type="ChEBI" id="CHEBI:29105"/>
    </ligand>
</feature>
<dbReference type="FunFam" id="3.30.160.60:FF:000624">
    <property type="entry name" value="zinc finger protein 697"/>
    <property type="match status" value="1"/>
</dbReference>
<dbReference type="GO" id="GO:0003677">
    <property type="term" value="F:DNA binding"/>
    <property type="evidence" value="ECO:0007669"/>
    <property type="project" value="UniProtKB-KW"/>
</dbReference>
<keyword evidence="6" id="KW-0238">DNA-binding</keyword>
<sequence>MADKTSEWRPGPTVCRCCLAEGCYKDISTEYFWMGKREVYAEMLAETFSVSIAYSKSGGPNSNSRLICEPCISRLRDASDFKKQVQECEKTFMQYLDPGSSSTTLESEVQTSSTDKRVKVEQVKIERQFSDDEFDSRDFGDDDDDDDMDQPLTTFASKEPKKETVNLMELLASPQLSVKRKAPAQTKTVSVKKVKVIKKDARGKPTTSKAAQKNEDKKKKGPDEDEATEGPTIKIKWKKKQGRAVTGNEIATGIDVKKHNDVTRRRNASIIIECTRICPFRWSKNHYLCFYCDMTFSGPSELREHNDAQHESLKPFELRRALNKVKKTELVKVDIMNIGCKMCGECFESLTDIRNHIAAVHKKKLNLEIGDGILPFKLSIGEFKCAVCEVDYGEFKTLNHHMNVHFPYYICEQCGSGFMTPQRLRNHALTHDTGSYPCTVCNKSFRSTNAKNDHYAIVHLKAKRHRCPHCCELFSNYFQRNKHISSVHGLKLKEFKCSVCPKVFTVSGKLGVHMKSVHLKMKRYACDVCEWQFYSKSELKDHMVRHTGERAYQCSVCKKSYARKYTLREHMRIHANDRRFVCAVCGSSFVQKCSLKHHTKTHHPNSIAQMCKESEFHNS</sequence>
<evidence type="ECO:0000256" key="10">
    <source>
        <dbReference type="SAM" id="MobiDB-lite"/>
    </source>
</evidence>
<feature type="domain" description="C2H2-type" evidence="11">
    <location>
        <begin position="524"/>
        <end position="551"/>
    </location>
</feature>
<dbReference type="GO" id="GO:0008270">
    <property type="term" value="F:zinc ion binding"/>
    <property type="evidence" value="ECO:0007669"/>
    <property type="project" value="UniProtKB-UniRule"/>
</dbReference>
<keyword evidence="3" id="KW-0677">Repeat</keyword>
<feature type="region of interest" description="Disordered" evidence="10">
    <location>
        <begin position="131"/>
        <end position="160"/>
    </location>
</feature>
<evidence type="ECO:0000256" key="5">
    <source>
        <dbReference type="ARBA" id="ARBA00022833"/>
    </source>
</evidence>
<evidence type="ECO:0000256" key="1">
    <source>
        <dbReference type="ARBA" id="ARBA00004123"/>
    </source>
</evidence>
<evidence type="ECO:0000256" key="8">
    <source>
        <dbReference type="PROSITE-ProRule" id="PRU00042"/>
    </source>
</evidence>
<reference evidence="13" key="2">
    <citation type="submission" date="2022-06" db="UniProtKB">
        <authorList>
            <consortium name="EnsemblMetazoa"/>
        </authorList>
    </citation>
    <scope>IDENTIFICATION</scope>
    <source>
        <strain evidence="13">p50T (Dazao)</strain>
    </source>
</reference>
<dbReference type="PROSITE" id="PS51915">
    <property type="entry name" value="ZAD"/>
    <property type="match status" value="1"/>
</dbReference>
<feature type="domain" description="C2H2-type" evidence="11">
    <location>
        <begin position="409"/>
        <end position="437"/>
    </location>
</feature>
<dbReference type="PROSITE" id="PS50157">
    <property type="entry name" value="ZINC_FINGER_C2H2_2"/>
    <property type="match status" value="8"/>
</dbReference>
<dbReference type="PANTHER" id="PTHR16515">
    <property type="entry name" value="PR DOMAIN ZINC FINGER PROTEIN"/>
    <property type="match status" value="1"/>
</dbReference>
<keyword evidence="2 9" id="KW-0479">Metal-binding</keyword>
<evidence type="ECO:0000313" key="14">
    <source>
        <dbReference type="Proteomes" id="UP000005204"/>
    </source>
</evidence>
<accession>A0A8R2M644</accession>
<dbReference type="Gene3D" id="3.40.1800.20">
    <property type="match status" value="1"/>
</dbReference>
<feature type="domain" description="C2H2-type" evidence="11">
    <location>
        <begin position="287"/>
        <end position="315"/>
    </location>
</feature>
<keyword evidence="4 8" id="KW-0863">Zinc-finger</keyword>
<dbReference type="Pfam" id="PF13912">
    <property type="entry name" value="zf-C2H2_6"/>
    <property type="match status" value="1"/>
</dbReference>
<feature type="compositionally biased region" description="Basic and acidic residues" evidence="10">
    <location>
        <begin position="212"/>
        <end position="222"/>
    </location>
</feature>
<dbReference type="FunFam" id="3.30.160.60:FF:000446">
    <property type="entry name" value="Zinc finger protein"/>
    <property type="match status" value="1"/>
</dbReference>
<feature type="domain" description="C2H2-type" evidence="11">
    <location>
        <begin position="495"/>
        <end position="523"/>
    </location>
</feature>
<dbReference type="SUPFAM" id="SSF57667">
    <property type="entry name" value="beta-beta-alpha zinc fingers"/>
    <property type="match status" value="4"/>
</dbReference>
<comment type="subcellular location">
    <subcellularLocation>
        <location evidence="1">Nucleus</location>
    </subcellularLocation>
</comment>
<organism evidence="13 14">
    <name type="scientific">Bombyx mori</name>
    <name type="common">Silk moth</name>
    <dbReference type="NCBI Taxonomy" id="7091"/>
    <lineage>
        <taxon>Eukaryota</taxon>
        <taxon>Metazoa</taxon>
        <taxon>Ecdysozoa</taxon>
        <taxon>Arthropoda</taxon>
        <taxon>Hexapoda</taxon>
        <taxon>Insecta</taxon>
        <taxon>Pterygota</taxon>
        <taxon>Neoptera</taxon>
        <taxon>Endopterygota</taxon>
        <taxon>Lepidoptera</taxon>
        <taxon>Glossata</taxon>
        <taxon>Ditrysia</taxon>
        <taxon>Bombycoidea</taxon>
        <taxon>Bombycidae</taxon>
        <taxon>Bombycinae</taxon>
        <taxon>Bombyx</taxon>
    </lineage>
</organism>
<dbReference type="GO" id="GO:0010468">
    <property type="term" value="P:regulation of gene expression"/>
    <property type="evidence" value="ECO:0007669"/>
    <property type="project" value="TreeGrafter"/>
</dbReference>
<dbReference type="InterPro" id="IPR050331">
    <property type="entry name" value="Zinc_finger"/>
</dbReference>
<evidence type="ECO:0000256" key="6">
    <source>
        <dbReference type="ARBA" id="ARBA00023125"/>
    </source>
</evidence>
<dbReference type="Pfam" id="PF07776">
    <property type="entry name" value="zf-AD"/>
    <property type="match status" value="1"/>
</dbReference>
<dbReference type="InterPro" id="IPR036236">
    <property type="entry name" value="Znf_C2H2_sf"/>
</dbReference>
<dbReference type="GO" id="GO:0005634">
    <property type="term" value="C:nucleus"/>
    <property type="evidence" value="ECO:0007669"/>
    <property type="project" value="UniProtKB-SubCell"/>
</dbReference>
<name>A0A8R2M644_BOMMO</name>
<feature type="binding site" evidence="9">
    <location>
        <position position="71"/>
    </location>
    <ligand>
        <name>Zn(2+)</name>
        <dbReference type="ChEBI" id="CHEBI:29105"/>
    </ligand>
</feature>
<dbReference type="Proteomes" id="UP000005204">
    <property type="component" value="Unassembled WGS sequence"/>
</dbReference>
<evidence type="ECO:0000259" key="12">
    <source>
        <dbReference type="PROSITE" id="PS51915"/>
    </source>
</evidence>
<feature type="domain" description="ZAD" evidence="12">
    <location>
        <begin position="13"/>
        <end position="95"/>
    </location>
</feature>
<feature type="domain" description="C2H2-type" evidence="11">
    <location>
        <begin position="552"/>
        <end position="579"/>
    </location>
</feature>
<dbReference type="Gene3D" id="3.30.160.60">
    <property type="entry name" value="Classic Zinc Finger"/>
    <property type="match status" value="7"/>
</dbReference>
<feature type="domain" description="C2H2-type" evidence="11">
    <location>
        <begin position="436"/>
        <end position="464"/>
    </location>
</feature>
<dbReference type="AlphaFoldDB" id="A0A8R2M644"/>
<dbReference type="PROSITE" id="PS00028">
    <property type="entry name" value="ZINC_FINGER_C2H2_1"/>
    <property type="match status" value="7"/>
</dbReference>
<evidence type="ECO:0000256" key="3">
    <source>
        <dbReference type="ARBA" id="ARBA00022737"/>
    </source>
</evidence>
<evidence type="ECO:0000313" key="13">
    <source>
        <dbReference type="EnsemblMetazoa" id="XP_037875556.1"/>
    </source>
</evidence>
<keyword evidence="5 9" id="KW-0862">Zinc</keyword>
<feature type="region of interest" description="Disordered" evidence="10">
    <location>
        <begin position="181"/>
        <end position="231"/>
    </location>
</feature>
<feature type="binding site" evidence="9">
    <location>
        <position position="68"/>
    </location>
    <ligand>
        <name>Zn(2+)</name>
        <dbReference type="ChEBI" id="CHEBI:29105"/>
    </ligand>
</feature>
<evidence type="ECO:0000256" key="4">
    <source>
        <dbReference type="ARBA" id="ARBA00022771"/>
    </source>
</evidence>
<gene>
    <name evidence="13" type="primary">732916</name>
</gene>
<dbReference type="PANTHER" id="PTHR16515:SF49">
    <property type="entry name" value="GASTRULA ZINC FINGER PROTEIN XLCGF49.1-LIKE-RELATED"/>
    <property type="match status" value="1"/>
</dbReference>
<keyword evidence="14" id="KW-1185">Reference proteome</keyword>
<dbReference type="InterPro" id="IPR013087">
    <property type="entry name" value="Znf_C2H2_type"/>
</dbReference>
<feature type="domain" description="C2H2-type" evidence="11">
    <location>
        <begin position="338"/>
        <end position="366"/>
    </location>
</feature>
<feature type="compositionally biased region" description="Acidic residues" evidence="10">
    <location>
        <begin position="131"/>
        <end position="149"/>
    </location>
</feature>
<evidence type="ECO:0000256" key="2">
    <source>
        <dbReference type="ARBA" id="ARBA00022723"/>
    </source>
</evidence>
<dbReference type="SMART" id="SM00355">
    <property type="entry name" value="ZnF_C2H2"/>
    <property type="match status" value="10"/>
</dbReference>
<dbReference type="EnsemblMetazoa" id="XM_038019628.1">
    <property type="protein sequence ID" value="XP_037875556.1"/>
    <property type="gene ID" value="LOC732916"/>
</dbReference>
<feature type="domain" description="C2H2-type" evidence="11">
    <location>
        <begin position="580"/>
        <end position="602"/>
    </location>
</feature>
<evidence type="ECO:0000259" key="11">
    <source>
        <dbReference type="PROSITE" id="PS50157"/>
    </source>
</evidence>
<reference evidence="14" key="1">
    <citation type="journal article" date="2008" name="Insect Biochem. Mol. Biol.">
        <title>The genome of a lepidopteran model insect, the silkworm Bombyx mori.</title>
        <authorList>
            <consortium name="International Silkworm Genome Consortium"/>
        </authorList>
    </citation>
    <scope>NUCLEOTIDE SEQUENCE [LARGE SCALE GENOMIC DNA]</scope>
    <source>
        <strain evidence="14">p50T</strain>
    </source>
</reference>
<dbReference type="InterPro" id="IPR012934">
    <property type="entry name" value="Znf_AD"/>
</dbReference>